<dbReference type="VEuPathDB" id="FungiDB:PSHT_04025"/>
<dbReference type="VEuPathDB" id="FungiDB:PSTT_01830"/>
<evidence type="ECO:0000313" key="3">
    <source>
        <dbReference type="Proteomes" id="UP000238274"/>
    </source>
</evidence>
<keyword evidence="3" id="KW-1185">Reference proteome</keyword>
<protein>
    <recommendedName>
        <fullName evidence="4">Prolyl 4-hydroxylase alpha subunit Fe(2+) 2OG dioxygenase domain-containing protein</fullName>
    </recommendedName>
</protein>
<organism evidence="2 3">
    <name type="scientific">Puccinia striiformis</name>
    <dbReference type="NCBI Taxonomy" id="27350"/>
    <lineage>
        <taxon>Eukaryota</taxon>
        <taxon>Fungi</taxon>
        <taxon>Dikarya</taxon>
        <taxon>Basidiomycota</taxon>
        <taxon>Pucciniomycotina</taxon>
        <taxon>Pucciniomycetes</taxon>
        <taxon>Pucciniales</taxon>
        <taxon>Pucciniaceae</taxon>
        <taxon>Puccinia</taxon>
    </lineage>
</organism>
<feature type="region of interest" description="Disordered" evidence="1">
    <location>
        <begin position="363"/>
        <end position="384"/>
    </location>
</feature>
<dbReference type="PANTHER" id="PTHR33099">
    <property type="entry name" value="FE2OG DIOXYGENASE DOMAIN-CONTAINING PROTEIN"/>
    <property type="match status" value="1"/>
</dbReference>
<accession>A0A2S4WDL0</accession>
<feature type="non-terminal residue" evidence="2">
    <location>
        <position position="1"/>
    </location>
</feature>
<dbReference type="Proteomes" id="UP000238274">
    <property type="component" value="Unassembled WGS sequence"/>
</dbReference>
<reference evidence="3" key="3">
    <citation type="journal article" date="2018" name="Mol. Plant Microbe Interact.">
        <title>Genome sequence resources for the wheat stripe rust pathogen (Puccinia striiformis f. sp. tritici) and the barley stripe rust pathogen (Puccinia striiformis f. sp. hordei).</title>
        <authorList>
            <person name="Xia C."/>
            <person name="Wang M."/>
            <person name="Yin C."/>
            <person name="Cornejo O.E."/>
            <person name="Hulbert S.H."/>
            <person name="Chen X."/>
        </authorList>
    </citation>
    <scope>NUCLEOTIDE SEQUENCE [LARGE SCALE GENOMIC DNA]</scope>
    <source>
        <strain evidence="3">93TX-2</strain>
    </source>
</reference>
<gene>
    <name evidence="2" type="ORF">PSHT_04025</name>
</gene>
<reference evidence="2 3" key="1">
    <citation type="submission" date="2017-12" db="EMBL/GenBank/DDBJ databases">
        <title>Gene loss provides genomic basis for host adaptation in cereal stripe rust fungi.</title>
        <authorList>
            <person name="Xia C."/>
        </authorList>
    </citation>
    <scope>NUCLEOTIDE SEQUENCE [LARGE SCALE GENOMIC DNA]</scope>
    <source>
        <strain evidence="2 3">93TX-2</strain>
    </source>
</reference>
<dbReference type="OrthoDB" id="27483at2759"/>
<dbReference type="AlphaFoldDB" id="A0A2S4WDL0"/>
<name>A0A2S4WDL0_9BASI</name>
<dbReference type="EMBL" id="PKSM01000041">
    <property type="protein sequence ID" value="POW19875.1"/>
    <property type="molecule type" value="Genomic_DNA"/>
</dbReference>
<sequence>TSNCFELRGIKDDKGPLFHITPRPLLTKAIDILSRLVVALAMERKLDYDVDLQTDLSNAFEGIDTTATFAAWQALPRTPPAGLHVEGVGDVNMPLSEERIRQLIEKAQRVPCGRKIKPLPARRGRKTPPNVPVSGIWEIKGDQLDFLDPAWQEYLVNLSKRVATRLGVDAPIGAKLYNMRIFEKGATSKPGTDPELIRGMFGTLIVCLPSAHTGGEVLVKHSGECITLRSSDAKQSFACWYSDVTHEVMPVKSGYRCVLTYNLTSEPGRTRPTASAFDLKKHRLKKTLQLWIRDAADSDAADVPSHLYHPLAAKCAKEKLKDGDLKQFQVLQNFAHELSFAIFISSLEKSEYGSVHRETRQKLSIYDDTDSDSNASHHEIEDPEETSCVVKSLRSLDGTVIARNYDLDVDFCLNYPFDEEDDHEDYNNDGEGHASATHWFYRAALVIVPHCKIGDYLAHCTFGSSDSGEPTSSDDNATPGSTARKNCDTALRYLGRIPLVPSAQTAMLDAMRRLYITKSSKTLAMTDILKTALRYSYYPLFQTVAVRHRGRLPIGFFDWARDWLNRGPDGERYEKYQTWISLLSLGYKFTPDQTDIIKKIDAALPRFSTLAQDAIANIIWADKCAFLTSIFERFPQVDATAFLLAVLFRLKDEVEAERLPASDITELYRSLSFRVSNRDRKLYNINAASRPEWGPQARVTLEALVQFTCDLHNISIESANVLKAFLQQVQAQCATFSAEDMDDLWMPFLYKLIAAEFRLNSLNNLSTYQQLTLRFIKHLDDEIIALCPPAVSSKISRSSCTCIDCESLNLFIQDASEEEIRFRIDVAGRQHLQYHIDCDRLPCTFETERIGNPYTLVVMKRHISEVKKWHKHQNEIYRTITRKIKPDHLEWLIGAEESTRVRELAKARPASPVPYRRR</sequence>
<evidence type="ECO:0008006" key="4">
    <source>
        <dbReference type="Google" id="ProtNLM"/>
    </source>
</evidence>
<dbReference type="PANTHER" id="PTHR33099:SF7">
    <property type="entry name" value="MYND-TYPE DOMAIN-CONTAINING PROTEIN"/>
    <property type="match status" value="1"/>
</dbReference>
<evidence type="ECO:0000256" key="1">
    <source>
        <dbReference type="SAM" id="MobiDB-lite"/>
    </source>
</evidence>
<dbReference type="Gene3D" id="2.60.120.620">
    <property type="entry name" value="q2cbj1_9rhob like domain"/>
    <property type="match status" value="1"/>
</dbReference>
<proteinExistence type="predicted"/>
<comment type="caution">
    <text evidence="2">The sequence shown here is derived from an EMBL/GenBank/DDBJ whole genome shotgun (WGS) entry which is preliminary data.</text>
</comment>
<evidence type="ECO:0000313" key="2">
    <source>
        <dbReference type="EMBL" id="POW19875.1"/>
    </source>
</evidence>
<reference evidence="3" key="2">
    <citation type="journal article" date="2018" name="BMC Genomics">
        <title>Genomic insights into host adaptation between the wheat stripe rust pathogen (Puccinia striiformis f. sp. tritici) and the barley stripe rust pathogen (Puccinia striiformis f. sp. hordei).</title>
        <authorList>
            <person name="Xia C."/>
            <person name="Wang M."/>
            <person name="Yin C."/>
            <person name="Cornejo O.E."/>
            <person name="Hulbert S.H."/>
            <person name="Chen X."/>
        </authorList>
    </citation>
    <scope>NUCLEOTIDE SEQUENCE [LARGE SCALE GENOMIC DNA]</scope>
    <source>
        <strain evidence="3">93TX-2</strain>
    </source>
</reference>